<keyword evidence="2" id="KW-0560">Oxidoreductase</keyword>
<reference evidence="2 3" key="1">
    <citation type="submission" date="2020-04" db="EMBL/GenBank/DDBJ databases">
        <title>Novosphingobium sp. TW-4 isolated from soil.</title>
        <authorList>
            <person name="Dahal R.H."/>
            <person name="Chaudhary D.K."/>
        </authorList>
    </citation>
    <scope>NUCLEOTIDE SEQUENCE [LARGE SCALE GENOMIC DNA]</scope>
    <source>
        <strain evidence="2 3">TW-4</strain>
    </source>
</reference>
<gene>
    <name evidence="2" type="ORF">HHL27_07640</name>
</gene>
<proteinExistence type="predicted"/>
<dbReference type="InterPro" id="IPR029068">
    <property type="entry name" value="Glyas_Bleomycin-R_OHBP_Dase"/>
</dbReference>
<dbReference type="InterPro" id="IPR004360">
    <property type="entry name" value="Glyas_Fos-R_dOase_dom"/>
</dbReference>
<organism evidence="2 3">
    <name type="scientific">Novosphingobium olei</name>
    <dbReference type="NCBI Taxonomy" id="2728851"/>
    <lineage>
        <taxon>Bacteria</taxon>
        <taxon>Pseudomonadati</taxon>
        <taxon>Pseudomonadota</taxon>
        <taxon>Alphaproteobacteria</taxon>
        <taxon>Sphingomonadales</taxon>
        <taxon>Sphingomonadaceae</taxon>
        <taxon>Novosphingobium</taxon>
    </lineage>
</organism>
<sequence>MTKLVVADLEASVAFYAAVCGFKETGRFSAGPMTEVIMASADGKGAGLVILTDDTSPGTGEAILVFDTDDLSAFAGRVEANGGKTTTPITRLDQLGISYAMFTDREGHIVEGIQRG</sequence>
<dbReference type="AlphaFoldDB" id="A0A7Y0BN36"/>
<dbReference type="Pfam" id="PF00903">
    <property type="entry name" value="Glyoxalase"/>
    <property type="match status" value="1"/>
</dbReference>
<feature type="domain" description="VOC" evidence="1">
    <location>
        <begin position="1"/>
        <end position="115"/>
    </location>
</feature>
<dbReference type="EMBL" id="JABBGM010000002">
    <property type="protein sequence ID" value="NML93536.1"/>
    <property type="molecule type" value="Genomic_DNA"/>
</dbReference>
<dbReference type="InterPro" id="IPR037523">
    <property type="entry name" value="VOC_core"/>
</dbReference>
<dbReference type="Gene3D" id="3.10.180.10">
    <property type="entry name" value="2,3-Dihydroxybiphenyl 1,2-Dioxygenase, domain 1"/>
    <property type="match status" value="1"/>
</dbReference>
<protein>
    <submittedName>
        <fullName evidence="2">Glyoxalase/bleomycin resistance/dioxygenase family protein</fullName>
    </submittedName>
</protein>
<name>A0A7Y0BN36_9SPHN</name>
<dbReference type="SUPFAM" id="SSF54593">
    <property type="entry name" value="Glyoxalase/Bleomycin resistance protein/Dihydroxybiphenyl dioxygenase"/>
    <property type="match status" value="1"/>
</dbReference>
<dbReference type="RefSeq" id="WP_169492744.1">
    <property type="nucleotide sequence ID" value="NZ_AP029021.1"/>
</dbReference>
<dbReference type="GO" id="GO:0051213">
    <property type="term" value="F:dioxygenase activity"/>
    <property type="evidence" value="ECO:0007669"/>
    <property type="project" value="UniProtKB-KW"/>
</dbReference>
<dbReference type="PROSITE" id="PS51819">
    <property type="entry name" value="VOC"/>
    <property type="match status" value="1"/>
</dbReference>
<evidence type="ECO:0000313" key="2">
    <source>
        <dbReference type="EMBL" id="NML93536.1"/>
    </source>
</evidence>
<keyword evidence="3" id="KW-1185">Reference proteome</keyword>
<keyword evidence="2" id="KW-0223">Dioxygenase</keyword>
<evidence type="ECO:0000313" key="3">
    <source>
        <dbReference type="Proteomes" id="UP000583556"/>
    </source>
</evidence>
<comment type="caution">
    <text evidence="2">The sequence shown here is derived from an EMBL/GenBank/DDBJ whole genome shotgun (WGS) entry which is preliminary data.</text>
</comment>
<evidence type="ECO:0000259" key="1">
    <source>
        <dbReference type="PROSITE" id="PS51819"/>
    </source>
</evidence>
<dbReference type="Proteomes" id="UP000583556">
    <property type="component" value="Unassembled WGS sequence"/>
</dbReference>
<accession>A0A7Y0BN36</accession>